<dbReference type="STRING" id="33097.A0A150G084"/>
<dbReference type="Proteomes" id="UP000075714">
    <property type="component" value="Unassembled WGS sequence"/>
</dbReference>
<evidence type="ECO:0000313" key="3">
    <source>
        <dbReference type="EMBL" id="KXZ42730.1"/>
    </source>
</evidence>
<dbReference type="InterPro" id="IPR000120">
    <property type="entry name" value="Amidase"/>
</dbReference>
<evidence type="ECO:0000256" key="1">
    <source>
        <dbReference type="SAM" id="MobiDB-lite"/>
    </source>
</evidence>
<dbReference type="Gene3D" id="3.90.1300.10">
    <property type="entry name" value="Amidase signature (AS) domain"/>
    <property type="match status" value="1"/>
</dbReference>
<comment type="caution">
    <text evidence="3">The sequence shown here is derived from an EMBL/GenBank/DDBJ whole genome shotgun (WGS) entry which is preliminary data.</text>
</comment>
<evidence type="ECO:0000259" key="2">
    <source>
        <dbReference type="Pfam" id="PF01425"/>
    </source>
</evidence>
<dbReference type="GO" id="GO:0003824">
    <property type="term" value="F:catalytic activity"/>
    <property type="evidence" value="ECO:0007669"/>
    <property type="project" value="InterPro"/>
</dbReference>
<reference evidence="4" key="1">
    <citation type="journal article" date="2016" name="Nat. Commun.">
        <title>The Gonium pectorale genome demonstrates co-option of cell cycle regulation during the evolution of multicellularity.</title>
        <authorList>
            <person name="Hanschen E.R."/>
            <person name="Marriage T.N."/>
            <person name="Ferris P.J."/>
            <person name="Hamaji T."/>
            <person name="Toyoda A."/>
            <person name="Fujiyama A."/>
            <person name="Neme R."/>
            <person name="Noguchi H."/>
            <person name="Minakuchi Y."/>
            <person name="Suzuki M."/>
            <person name="Kawai-Toyooka H."/>
            <person name="Smith D.R."/>
            <person name="Sparks H."/>
            <person name="Anderson J."/>
            <person name="Bakaric R."/>
            <person name="Luria V."/>
            <person name="Karger A."/>
            <person name="Kirschner M.W."/>
            <person name="Durand P.M."/>
            <person name="Michod R.E."/>
            <person name="Nozaki H."/>
            <person name="Olson B.J."/>
        </authorList>
    </citation>
    <scope>NUCLEOTIDE SEQUENCE [LARGE SCALE GENOMIC DNA]</scope>
    <source>
        <strain evidence="4">NIES-2863</strain>
    </source>
</reference>
<keyword evidence="4" id="KW-1185">Reference proteome</keyword>
<evidence type="ECO:0000313" key="4">
    <source>
        <dbReference type="Proteomes" id="UP000075714"/>
    </source>
</evidence>
<dbReference type="PANTHER" id="PTHR11895">
    <property type="entry name" value="TRANSAMIDASE"/>
    <property type="match status" value="1"/>
</dbReference>
<accession>A0A150G084</accession>
<dbReference type="OrthoDB" id="421993at2759"/>
<organism evidence="3 4">
    <name type="scientific">Gonium pectorale</name>
    <name type="common">Green alga</name>
    <dbReference type="NCBI Taxonomy" id="33097"/>
    <lineage>
        <taxon>Eukaryota</taxon>
        <taxon>Viridiplantae</taxon>
        <taxon>Chlorophyta</taxon>
        <taxon>core chlorophytes</taxon>
        <taxon>Chlorophyceae</taxon>
        <taxon>CS clade</taxon>
        <taxon>Chlamydomonadales</taxon>
        <taxon>Volvocaceae</taxon>
        <taxon>Gonium</taxon>
    </lineage>
</organism>
<dbReference type="EMBL" id="LSYV01000121">
    <property type="protein sequence ID" value="KXZ42730.1"/>
    <property type="molecule type" value="Genomic_DNA"/>
</dbReference>
<dbReference type="AlphaFoldDB" id="A0A150G084"/>
<dbReference type="Pfam" id="PF01425">
    <property type="entry name" value="Amidase"/>
    <property type="match status" value="1"/>
</dbReference>
<sequence>MSLEGPLAAEALAEALEGGGGAATASPPPPHCGLPLLPSPWPQAAAAAGGELPLKGLRIGVYDKWFDHASPAVVAACRAALAVLERCGAAVQPVVVPELEALRVAHSVTILSEMLHNFKERYDTPSLRSAFNADVRLALANARFWSPADYLQAQRIRARANVHFRRVLGQVHMIATPATPAPAPRIHPDALTGGESNLRQVSVVMRFMVAPNMLGLPAISLPVGMVPAEEDSPAAAAAGGGGGVMLPAGLQLIGRPLAEATLLRAGAVLEAALAKERQEAGPVGPAGTAGTAGTAGAGAAAVQSRCVPPLRLNPLTGERRGL</sequence>
<protein>
    <recommendedName>
        <fullName evidence="2">Amidase domain-containing protein</fullName>
    </recommendedName>
</protein>
<gene>
    <name evidence="3" type="ORF">GPECTOR_121g430</name>
</gene>
<dbReference type="SUPFAM" id="SSF75304">
    <property type="entry name" value="Amidase signature (AS) enzymes"/>
    <property type="match status" value="1"/>
</dbReference>
<name>A0A150G084_GONPE</name>
<dbReference type="PANTHER" id="PTHR11895:SF67">
    <property type="entry name" value="AMIDASE DOMAIN-CONTAINING PROTEIN"/>
    <property type="match status" value="1"/>
</dbReference>
<dbReference type="InterPro" id="IPR023631">
    <property type="entry name" value="Amidase_dom"/>
</dbReference>
<feature type="compositionally biased region" description="Low complexity" evidence="1">
    <location>
        <begin position="280"/>
        <end position="300"/>
    </location>
</feature>
<dbReference type="InterPro" id="IPR036928">
    <property type="entry name" value="AS_sf"/>
</dbReference>
<feature type="region of interest" description="Disordered" evidence="1">
    <location>
        <begin position="278"/>
        <end position="300"/>
    </location>
</feature>
<feature type="domain" description="Amidase" evidence="2">
    <location>
        <begin position="44"/>
        <end position="263"/>
    </location>
</feature>
<proteinExistence type="predicted"/>